<reference evidence="1 2" key="2">
    <citation type="journal article" date="2016" name="Int. J. Syst. Evol. Microbiol.">
        <title>Lutibacter profundi sp. nov., isolated from a deep-sea hydrothermal system on the Arctic Mid-Ocean Ridge and emended description of the genus Lutibacter.</title>
        <authorList>
            <person name="Le Moine Bauer S."/>
            <person name="Roalkvam I."/>
            <person name="Steen I.H."/>
            <person name="Dahle H."/>
        </authorList>
    </citation>
    <scope>NUCLEOTIDE SEQUENCE [LARGE SCALE GENOMIC DNA]</scope>
    <source>
        <strain evidence="1 2">LP1</strain>
    </source>
</reference>
<keyword evidence="2" id="KW-1185">Reference proteome</keyword>
<evidence type="ECO:0000313" key="2">
    <source>
        <dbReference type="Proteomes" id="UP000059672"/>
    </source>
</evidence>
<dbReference type="AlphaFoldDB" id="A0A0X8G612"/>
<protein>
    <submittedName>
        <fullName evidence="1">Uncharacterized protein</fullName>
    </submittedName>
</protein>
<name>A0A0X8G612_9FLAO</name>
<proteinExistence type="predicted"/>
<gene>
    <name evidence="1" type="ORF">Lupro_03000</name>
</gene>
<reference evidence="2" key="1">
    <citation type="submission" date="2015-12" db="EMBL/GenBank/DDBJ databases">
        <title>Complete genome sequence of Lutibacter profundus strain LP1.</title>
        <authorList>
            <person name="Wissuwa J."/>
            <person name="Le Moine Bauer S."/>
            <person name="Stokke R."/>
            <person name="Dahle H."/>
            <person name="Steen I.H."/>
        </authorList>
    </citation>
    <scope>NUCLEOTIDE SEQUENCE [LARGE SCALE GENOMIC DNA]</scope>
    <source>
        <strain evidence="2">LP1</strain>
    </source>
</reference>
<sequence>MTPKQVERIKNKITKIKRALSADKKRWGGYYDDSRGLRYLPPELYLKINDYSGALRYYNWFDKNFPEDSGYPIFLFEWTITLFKTKRIKQAEKKVMETFYSNTYLIDKFLNKELLDFGKLENSNWEYSSLVEQLIYSKDQNELIDFADWLENFITTEKFKAFANKFIEIESVLKTEPIGEKRTKLVKEKYKLIDNIND</sequence>
<dbReference type="EMBL" id="CP013355">
    <property type="protein sequence ID" value="AMC10283.1"/>
    <property type="molecule type" value="Genomic_DNA"/>
</dbReference>
<dbReference type="OrthoDB" id="6197429at2"/>
<dbReference type="RefSeq" id="WP_068206143.1">
    <property type="nucleotide sequence ID" value="NZ_CP013355.1"/>
</dbReference>
<accession>A0A0X8G612</accession>
<organism evidence="1 2">
    <name type="scientific">Lutibacter profundi</name>
    <dbReference type="NCBI Taxonomy" id="1622118"/>
    <lineage>
        <taxon>Bacteria</taxon>
        <taxon>Pseudomonadati</taxon>
        <taxon>Bacteroidota</taxon>
        <taxon>Flavobacteriia</taxon>
        <taxon>Flavobacteriales</taxon>
        <taxon>Flavobacteriaceae</taxon>
        <taxon>Lutibacter</taxon>
    </lineage>
</organism>
<evidence type="ECO:0000313" key="1">
    <source>
        <dbReference type="EMBL" id="AMC10283.1"/>
    </source>
</evidence>
<dbReference type="STRING" id="1622118.Lupro_03000"/>
<dbReference type="Proteomes" id="UP000059672">
    <property type="component" value="Chromosome"/>
</dbReference>
<dbReference type="KEGG" id="lut:Lupro_03000"/>